<evidence type="ECO:0000259" key="6">
    <source>
        <dbReference type="Pfam" id="PF00082"/>
    </source>
</evidence>
<dbReference type="PROSITE" id="PS51892">
    <property type="entry name" value="SUBTILASE"/>
    <property type="match status" value="1"/>
</dbReference>
<reference evidence="8 9" key="1">
    <citation type="journal article" date="2014" name="Am. J. Bot.">
        <title>Genome assembly and annotation for red clover (Trifolium pratense; Fabaceae).</title>
        <authorList>
            <person name="Istvanek J."/>
            <person name="Jaros M."/>
            <person name="Krenek A."/>
            <person name="Repkova J."/>
        </authorList>
    </citation>
    <scope>NUCLEOTIDE SEQUENCE [LARGE SCALE GENOMIC DNA]</scope>
    <source>
        <strain evidence="9">cv. Tatra</strain>
        <tissue evidence="8">Young leaves</tissue>
    </source>
</reference>
<comment type="similarity">
    <text evidence="2 5">Belongs to the peptidase S8 family.</text>
</comment>
<sequence>DHISNINYPSIAISKFTGKEIVNVSRTVTNIGEEDETVYSAIVDAPNGVKVQLIPEKLQFTKSSKTIIGARYYADGDDDGSKTVRDNKGHGTHTASTAAGNVVNGASYYGLANGTAKGGSPESRLAIYKVCSATCSGSSILAAFDDAISDGVDVLSVSLGSSTELERDLTTDVIAIGSFHAVQHGILVVCSAGNDGPQPSSVTNDVPWILTVGATTIDRSLQSNIVLGNNK</sequence>
<feature type="non-terminal residue" evidence="8">
    <location>
        <position position="231"/>
    </location>
</feature>
<comment type="caution">
    <text evidence="5">Lacks conserved residue(s) required for the propagation of feature annotation.</text>
</comment>
<evidence type="ECO:0000259" key="7">
    <source>
        <dbReference type="Pfam" id="PF17766"/>
    </source>
</evidence>
<feature type="domain" description="Peptidase S8/S53" evidence="6">
    <location>
        <begin position="73"/>
        <end position="216"/>
    </location>
</feature>
<dbReference type="AlphaFoldDB" id="A0A2K3LZL2"/>
<dbReference type="InterPro" id="IPR041469">
    <property type="entry name" value="Subtilisin-like_FN3"/>
</dbReference>
<dbReference type="InterPro" id="IPR036852">
    <property type="entry name" value="Peptidase_S8/S53_dom_sf"/>
</dbReference>
<dbReference type="Pfam" id="PF17766">
    <property type="entry name" value="fn3_6"/>
    <property type="match status" value="1"/>
</dbReference>
<accession>A0A2K3LZL2</accession>
<dbReference type="GO" id="GO:0006508">
    <property type="term" value="P:proteolysis"/>
    <property type="evidence" value="ECO:0007669"/>
    <property type="project" value="UniProtKB-KW"/>
</dbReference>
<evidence type="ECO:0000256" key="3">
    <source>
        <dbReference type="ARBA" id="ARBA00022729"/>
    </source>
</evidence>
<dbReference type="Gene3D" id="3.40.50.200">
    <property type="entry name" value="Peptidase S8/S53 domain"/>
    <property type="match status" value="1"/>
</dbReference>
<evidence type="ECO:0000256" key="1">
    <source>
        <dbReference type="ARBA" id="ARBA00004613"/>
    </source>
</evidence>
<name>A0A2K3LZL2_TRIPR</name>
<dbReference type="Gene3D" id="3.50.30.30">
    <property type="match status" value="1"/>
</dbReference>
<evidence type="ECO:0000313" key="9">
    <source>
        <dbReference type="Proteomes" id="UP000236291"/>
    </source>
</evidence>
<dbReference type="GO" id="GO:0004252">
    <property type="term" value="F:serine-type endopeptidase activity"/>
    <property type="evidence" value="ECO:0007669"/>
    <property type="project" value="InterPro"/>
</dbReference>
<evidence type="ECO:0000256" key="4">
    <source>
        <dbReference type="ARBA" id="ARBA00023180"/>
    </source>
</evidence>
<dbReference type="SUPFAM" id="SSF52743">
    <property type="entry name" value="Subtilisin-like"/>
    <property type="match status" value="1"/>
</dbReference>
<keyword evidence="4" id="KW-0325">Glycoprotein</keyword>
<comment type="subcellular location">
    <subcellularLocation>
        <location evidence="1">Secreted</location>
    </subcellularLocation>
</comment>
<dbReference type="InterPro" id="IPR045051">
    <property type="entry name" value="SBT"/>
</dbReference>
<proteinExistence type="inferred from homology"/>
<dbReference type="Proteomes" id="UP000236291">
    <property type="component" value="Unassembled WGS sequence"/>
</dbReference>
<protein>
    <submittedName>
        <fullName evidence="8">Subtilisin-like protease-like protein</fullName>
    </submittedName>
</protein>
<keyword evidence="3" id="KW-0732">Signal</keyword>
<dbReference type="PANTHER" id="PTHR10795">
    <property type="entry name" value="PROPROTEIN CONVERTASE SUBTILISIN/KEXIN"/>
    <property type="match status" value="1"/>
</dbReference>
<keyword evidence="8" id="KW-0378">Hydrolase</keyword>
<keyword evidence="8" id="KW-0645">Protease</keyword>
<organism evidence="8 9">
    <name type="scientific">Trifolium pratense</name>
    <name type="common">Red clover</name>
    <dbReference type="NCBI Taxonomy" id="57577"/>
    <lineage>
        <taxon>Eukaryota</taxon>
        <taxon>Viridiplantae</taxon>
        <taxon>Streptophyta</taxon>
        <taxon>Embryophyta</taxon>
        <taxon>Tracheophyta</taxon>
        <taxon>Spermatophyta</taxon>
        <taxon>Magnoliopsida</taxon>
        <taxon>eudicotyledons</taxon>
        <taxon>Gunneridae</taxon>
        <taxon>Pentapetalae</taxon>
        <taxon>rosids</taxon>
        <taxon>fabids</taxon>
        <taxon>Fabales</taxon>
        <taxon>Fabaceae</taxon>
        <taxon>Papilionoideae</taxon>
        <taxon>50 kb inversion clade</taxon>
        <taxon>NPAAA clade</taxon>
        <taxon>Hologalegina</taxon>
        <taxon>IRL clade</taxon>
        <taxon>Trifolieae</taxon>
        <taxon>Trifolium</taxon>
    </lineage>
</organism>
<feature type="non-terminal residue" evidence="8">
    <location>
        <position position="1"/>
    </location>
</feature>
<evidence type="ECO:0000256" key="5">
    <source>
        <dbReference type="PROSITE-ProRule" id="PRU01240"/>
    </source>
</evidence>
<dbReference type="EMBL" id="ASHM01045309">
    <property type="protein sequence ID" value="PNX83977.1"/>
    <property type="molecule type" value="Genomic_DNA"/>
</dbReference>
<dbReference type="STRING" id="57577.A0A2K3LZL2"/>
<feature type="domain" description="Subtilisin-like protease fibronectin type-III" evidence="7">
    <location>
        <begin position="5"/>
        <end position="65"/>
    </location>
</feature>
<dbReference type="Pfam" id="PF00082">
    <property type="entry name" value="Peptidase_S8"/>
    <property type="match status" value="1"/>
</dbReference>
<dbReference type="InterPro" id="IPR000209">
    <property type="entry name" value="Peptidase_S8/S53_dom"/>
</dbReference>
<evidence type="ECO:0000256" key="2">
    <source>
        <dbReference type="ARBA" id="ARBA00011073"/>
    </source>
</evidence>
<comment type="caution">
    <text evidence="8">The sequence shown here is derived from an EMBL/GenBank/DDBJ whole genome shotgun (WGS) entry which is preliminary data.</text>
</comment>
<gene>
    <name evidence="8" type="ORF">L195_g040028</name>
</gene>
<evidence type="ECO:0000313" key="8">
    <source>
        <dbReference type="EMBL" id="PNX83977.1"/>
    </source>
</evidence>
<reference evidence="8 9" key="2">
    <citation type="journal article" date="2017" name="Front. Plant Sci.">
        <title>Gene Classification and Mining of Molecular Markers Useful in Red Clover (Trifolium pratense) Breeding.</title>
        <authorList>
            <person name="Istvanek J."/>
            <person name="Dluhosova J."/>
            <person name="Dluhos P."/>
            <person name="Patkova L."/>
            <person name="Nedelnik J."/>
            <person name="Repkova J."/>
        </authorList>
    </citation>
    <scope>NUCLEOTIDE SEQUENCE [LARGE SCALE GENOMIC DNA]</scope>
    <source>
        <strain evidence="9">cv. Tatra</strain>
        <tissue evidence="8">Young leaves</tissue>
    </source>
</reference>
<dbReference type="GO" id="GO:0005576">
    <property type="term" value="C:extracellular region"/>
    <property type="evidence" value="ECO:0007669"/>
    <property type="project" value="UniProtKB-SubCell"/>
</dbReference>